<accession>A0ABT8M7R5</accession>
<protein>
    <recommendedName>
        <fullName evidence="4">KEOPS complex subunit Pcc1</fullName>
    </recommendedName>
</protein>
<dbReference type="EMBL" id="VCYH01000002">
    <property type="protein sequence ID" value="MDN7023981.1"/>
    <property type="molecule type" value="Genomic_DNA"/>
</dbReference>
<dbReference type="NCBIfam" id="NF011470">
    <property type="entry name" value="PRK14887.1"/>
    <property type="match status" value="1"/>
</dbReference>
<proteinExistence type="inferred from homology"/>
<gene>
    <name evidence="2" type="ORF">FGU65_03585</name>
</gene>
<sequence>MTYSATFRFTAEDAGLLYRSVCQEQGEVAGRSRAEVRLEDESTLVLSVTAADAAALRAALNTWLRLINIADEVRQLVCSPSPE</sequence>
<dbReference type="RefSeq" id="WP_301663070.1">
    <property type="nucleotide sequence ID" value="NZ_VCYH01000002.1"/>
</dbReference>
<evidence type="ECO:0000313" key="3">
    <source>
        <dbReference type="Proteomes" id="UP001168338"/>
    </source>
</evidence>
<evidence type="ECO:0000256" key="1">
    <source>
        <dbReference type="ARBA" id="ARBA00007073"/>
    </source>
</evidence>
<keyword evidence="3" id="KW-1185">Reference proteome</keyword>
<reference evidence="2" key="1">
    <citation type="submission" date="2019-05" db="EMBL/GenBank/DDBJ databases">
        <title>Methanoculleus sp. FWC-SCC1, a methanogenic archaeon isolated from deep marine cold seep.</title>
        <authorList>
            <person name="Chen Y.-W."/>
            <person name="Chen S.-C."/>
            <person name="Teng N.-H."/>
            <person name="Lai M.-C."/>
        </authorList>
    </citation>
    <scope>NUCLEOTIDE SEQUENCE</scope>
    <source>
        <strain evidence="2">FWC-SCC1</strain>
    </source>
</reference>
<evidence type="ECO:0000313" key="2">
    <source>
        <dbReference type="EMBL" id="MDN7023981.1"/>
    </source>
</evidence>
<comment type="caution">
    <text evidence="2">The sequence shown here is derived from an EMBL/GenBank/DDBJ whole genome shotgun (WGS) entry which is preliminary data.</text>
</comment>
<evidence type="ECO:0008006" key="4">
    <source>
        <dbReference type="Google" id="ProtNLM"/>
    </source>
</evidence>
<dbReference type="InterPro" id="IPR015419">
    <property type="entry name" value="CTAG/Pcc1"/>
</dbReference>
<dbReference type="Pfam" id="PF09341">
    <property type="entry name" value="Pcc1"/>
    <property type="match status" value="1"/>
</dbReference>
<dbReference type="Gene3D" id="3.30.310.50">
    <property type="entry name" value="Alpha-D-phosphohexomutase, C-terminal domain"/>
    <property type="match status" value="1"/>
</dbReference>
<name>A0ABT8M7R5_9EURY</name>
<organism evidence="2 3">
    <name type="scientific">Methanoculleus frigidifontis</name>
    <dbReference type="NCBI Taxonomy" id="2584085"/>
    <lineage>
        <taxon>Archaea</taxon>
        <taxon>Methanobacteriati</taxon>
        <taxon>Methanobacteriota</taxon>
        <taxon>Stenosarchaea group</taxon>
        <taxon>Methanomicrobia</taxon>
        <taxon>Methanomicrobiales</taxon>
        <taxon>Methanomicrobiaceae</taxon>
        <taxon>Methanoculleus</taxon>
    </lineage>
</organism>
<dbReference type="Proteomes" id="UP001168338">
    <property type="component" value="Unassembled WGS sequence"/>
</dbReference>
<comment type="similarity">
    <text evidence="1">Belongs to the CTAG/PCC1 family.</text>
</comment>